<gene>
    <name evidence="1" type="ORF">D9C73_014081</name>
</gene>
<sequence length="98" mass="10948">MFLSFLAADARRDRLGGEKTKHETSFSHSASLNRARNSWDCFPGWCGDLVALRKQRESSGQMINQVAYLGWFPDLLCTLISLPSLGTEPDLKIKPSCT</sequence>
<evidence type="ECO:0000313" key="2">
    <source>
        <dbReference type="Proteomes" id="UP000298787"/>
    </source>
</evidence>
<accession>A0A4U5UX29</accession>
<dbReference type="AlphaFoldDB" id="A0A4U5UX29"/>
<evidence type="ECO:0000313" key="1">
    <source>
        <dbReference type="EMBL" id="TKS79689.1"/>
    </source>
</evidence>
<dbReference type="Proteomes" id="UP000298787">
    <property type="component" value="Chromosome 12"/>
</dbReference>
<organism evidence="1 2">
    <name type="scientific">Collichthys lucidus</name>
    <name type="common">Big head croaker</name>
    <name type="synonym">Sciaena lucida</name>
    <dbReference type="NCBI Taxonomy" id="240159"/>
    <lineage>
        <taxon>Eukaryota</taxon>
        <taxon>Metazoa</taxon>
        <taxon>Chordata</taxon>
        <taxon>Craniata</taxon>
        <taxon>Vertebrata</taxon>
        <taxon>Euteleostomi</taxon>
        <taxon>Actinopterygii</taxon>
        <taxon>Neopterygii</taxon>
        <taxon>Teleostei</taxon>
        <taxon>Neoteleostei</taxon>
        <taxon>Acanthomorphata</taxon>
        <taxon>Eupercaria</taxon>
        <taxon>Sciaenidae</taxon>
        <taxon>Collichthys</taxon>
    </lineage>
</organism>
<proteinExistence type="predicted"/>
<reference evidence="1 2" key="1">
    <citation type="submission" date="2019-01" db="EMBL/GenBank/DDBJ databases">
        <title>Genome Assembly of Collichthys lucidus.</title>
        <authorList>
            <person name="Cai M."/>
            <person name="Xiao S."/>
        </authorList>
    </citation>
    <scope>NUCLEOTIDE SEQUENCE [LARGE SCALE GENOMIC DNA]</scope>
    <source>
        <strain evidence="1">JT15FE1705JMU</strain>
        <tissue evidence="1">Muscle</tissue>
    </source>
</reference>
<name>A0A4U5UX29_COLLU</name>
<protein>
    <submittedName>
        <fullName evidence="1">Uncharacterized protein</fullName>
    </submittedName>
</protein>
<keyword evidence="2" id="KW-1185">Reference proteome</keyword>
<dbReference type="EMBL" id="CM014089">
    <property type="protein sequence ID" value="TKS79689.1"/>
    <property type="molecule type" value="Genomic_DNA"/>
</dbReference>